<dbReference type="EMBL" id="LR796191">
    <property type="protein sequence ID" value="CAB4126143.1"/>
    <property type="molecule type" value="Genomic_DNA"/>
</dbReference>
<sequence>MAQYYSKETAGYSANPITKPASPAYGGRVRRYRASLDLSAVNLTTGTTGNVGTSDSVILARIPTGATFDFGMITSSVTLGSAVVAVGTNATHASNGQYRAAAAFTAVDTPTLFGLAAAQSGAAVSADTLVYLTCATAALPTSGTLVVDLYFNQP</sequence>
<reference evidence="1" key="1">
    <citation type="submission" date="2020-04" db="EMBL/GenBank/DDBJ databases">
        <authorList>
            <person name="Chiriac C."/>
            <person name="Salcher M."/>
            <person name="Ghai R."/>
            <person name="Kavagutti S V."/>
        </authorList>
    </citation>
    <scope>NUCLEOTIDE SEQUENCE</scope>
</reference>
<organism evidence="1">
    <name type="scientific">uncultured Caudovirales phage</name>
    <dbReference type="NCBI Taxonomy" id="2100421"/>
    <lineage>
        <taxon>Viruses</taxon>
        <taxon>Duplodnaviria</taxon>
        <taxon>Heunggongvirae</taxon>
        <taxon>Uroviricota</taxon>
        <taxon>Caudoviricetes</taxon>
        <taxon>Peduoviridae</taxon>
        <taxon>Maltschvirus</taxon>
        <taxon>Maltschvirus maltsch</taxon>
    </lineage>
</organism>
<name>A0A6J5KYZ6_9CAUD</name>
<evidence type="ECO:0000313" key="1">
    <source>
        <dbReference type="EMBL" id="CAB4126143.1"/>
    </source>
</evidence>
<accession>A0A6J5KYZ6</accession>
<protein>
    <submittedName>
        <fullName evidence="1">Uncharacterized protein</fullName>
    </submittedName>
</protein>
<gene>
    <name evidence="1" type="ORF">UFOVP68_8</name>
</gene>
<proteinExistence type="predicted"/>